<gene>
    <name evidence="9" type="primary">acyP</name>
    <name evidence="9" type="ORF">NCTC949_01898</name>
    <name evidence="8" type="ORF">UL82_06660</name>
</gene>
<dbReference type="Gene3D" id="3.30.70.100">
    <property type="match status" value="1"/>
</dbReference>
<dbReference type="PANTHER" id="PTHR47268:SF4">
    <property type="entry name" value="ACYLPHOSPHATASE"/>
    <property type="match status" value="1"/>
</dbReference>
<dbReference type="Pfam" id="PF00708">
    <property type="entry name" value="Acylphosphatase"/>
    <property type="match status" value="1"/>
</dbReference>
<evidence type="ECO:0000313" key="8">
    <source>
        <dbReference type="EMBL" id="AKE41497.1"/>
    </source>
</evidence>
<dbReference type="NCBIfam" id="NF010997">
    <property type="entry name" value="PRK14422.1"/>
    <property type="match status" value="1"/>
</dbReference>
<dbReference type="RefSeq" id="WP_046439820.1">
    <property type="nucleotide sequence ID" value="NZ_CP011312.1"/>
</dbReference>
<dbReference type="PROSITE" id="PS00150">
    <property type="entry name" value="ACYLPHOSPHATASE_1"/>
    <property type="match status" value="1"/>
</dbReference>
<dbReference type="InterPro" id="IPR036046">
    <property type="entry name" value="Acylphosphatase-like_dom_sf"/>
</dbReference>
<dbReference type="PROSITE" id="PS51160">
    <property type="entry name" value="ACYLPHOSPHATASE_3"/>
    <property type="match status" value="1"/>
</dbReference>
<dbReference type="InterPro" id="IPR001792">
    <property type="entry name" value="Acylphosphatase-like_dom"/>
</dbReference>
<feature type="active site" evidence="5">
    <location>
        <position position="36"/>
    </location>
</feature>
<dbReference type="InterPro" id="IPR020456">
    <property type="entry name" value="Acylphosphatase"/>
</dbReference>
<dbReference type="AlphaFoldDB" id="A0A0F6R037"/>
<comment type="catalytic activity">
    <reaction evidence="4 5">
        <text>an acyl phosphate + H2O = a carboxylate + phosphate + H(+)</text>
        <dbReference type="Rhea" id="RHEA:14965"/>
        <dbReference type="ChEBI" id="CHEBI:15377"/>
        <dbReference type="ChEBI" id="CHEBI:15378"/>
        <dbReference type="ChEBI" id="CHEBI:29067"/>
        <dbReference type="ChEBI" id="CHEBI:43474"/>
        <dbReference type="ChEBI" id="CHEBI:59918"/>
        <dbReference type="EC" id="3.6.1.7"/>
    </reaction>
</comment>
<dbReference type="GO" id="GO:0003998">
    <property type="term" value="F:acylphosphatase activity"/>
    <property type="evidence" value="ECO:0007669"/>
    <property type="project" value="UniProtKB-EC"/>
</dbReference>
<evidence type="ECO:0000256" key="4">
    <source>
        <dbReference type="ARBA" id="ARBA00047645"/>
    </source>
</evidence>
<evidence type="ECO:0000256" key="2">
    <source>
        <dbReference type="ARBA" id="ARBA00012150"/>
    </source>
</evidence>
<dbReference type="SUPFAM" id="SSF54975">
    <property type="entry name" value="Acylphosphatase/BLUF domain-like"/>
    <property type="match status" value="1"/>
</dbReference>
<dbReference type="EMBL" id="LR134377">
    <property type="protein sequence ID" value="VEH08775.1"/>
    <property type="molecule type" value="Genomic_DNA"/>
</dbReference>
<dbReference type="KEGG" id="cku:UL82_06660"/>
<dbReference type="STRING" id="35755.UL82_06660"/>
<dbReference type="OrthoDB" id="3182027at2"/>
<dbReference type="Proteomes" id="UP000033457">
    <property type="component" value="Chromosome"/>
</dbReference>
<evidence type="ECO:0000256" key="6">
    <source>
        <dbReference type="RuleBase" id="RU004168"/>
    </source>
</evidence>
<evidence type="ECO:0000313" key="9">
    <source>
        <dbReference type="EMBL" id="VEH08775.1"/>
    </source>
</evidence>
<evidence type="ECO:0000313" key="11">
    <source>
        <dbReference type="Proteomes" id="UP000271380"/>
    </source>
</evidence>
<organism evidence="8 10">
    <name type="scientific">Corynebacterium kutscheri</name>
    <dbReference type="NCBI Taxonomy" id="35755"/>
    <lineage>
        <taxon>Bacteria</taxon>
        <taxon>Bacillati</taxon>
        <taxon>Actinomycetota</taxon>
        <taxon>Actinomycetes</taxon>
        <taxon>Mycobacteriales</taxon>
        <taxon>Corynebacteriaceae</taxon>
        <taxon>Corynebacterium</taxon>
    </lineage>
</organism>
<comment type="similarity">
    <text evidence="1 6">Belongs to the acylphosphatase family.</text>
</comment>
<proteinExistence type="inferred from homology"/>
<protein>
    <recommendedName>
        <fullName evidence="3 5">acylphosphatase</fullName>
        <ecNumber evidence="2 5">3.6.1.7</ecNumber>
    </recommendedName>
</protein>
<reference evidence="9 11" key="2">
    <citation type="submission" date="2018-12" db="EMBL/GenBank/DDBJ databases">
        <authorList>
            <consortium name="Pathogen Informatics"/>
        </authorList>
    </citation>
    <scope>NUCLEOTIDE SEQUENCE [LARGE SCALE GENOMIC DNA]</scope>
    <source>
        <strain evidence="9 11">NCTC949</strain>
    </source>
</reference>
<sequence length="91" mass="10276">MHRLTIWVHGQVQGVGFRWWCYAQAKELGISGSATNLSDGRVCIVAEGTQEQLDEILHRLRQPHYSGRPGVVETAIERWTEPKGVSGFETR</sequence>
<dbReference type="HOGENOM" id="CLU_141932_3_0_11"/>
<evidence type="ECO:0000256" key="1">
    <source>
        <dbReference type="ARBA" id="ARBA00005614"/>
    </source>
</evidence>
<evidence type="ECO:0000256" key="5">
    <source>
        <dbReference type="PROSITE-ProRule" id="PRU00520"/>
    </source>
</evidence>
<reference evidence="8 10" key="1">
    <citation type="journal article" date="2015" name="Genome Announc.">
        <title>Complete Genome Sequence of Corynebacterium kutscheri DSM 20755, a Corynebacterial Type Strain with Remarkably Low G+C Content of Chromosomal DNA.</title>
        <authorList>
            <person name="Ruckert C."/>
            <person name="Albersmeier A."/>
            <person name="Winkler A."/>
            <person name="Tauch A."/>
        </authorList>
    </citation>
    <scope>NUCLEOTIDE SEQUENCE [LARGE SCALE GENOMIC DNA]</scope>
    <source>
        <strain evidence="8 10">DSM 20755</strain>
    </source>
</reference>
<dbReference type="PANTHER" id="PTHR47268">
    <property type="entry name" value="ACYLPHOSPHATASE"/>
    <property type="match status" value="1"/>
</dbReference>
<accession>A0A0F6R037</accession>
<name>A0A0F6R037_9CORY</name>
<dbReference type="Proteomes" id="UP000271380">
    <property type="component" value="Chromosome"/>
</dbReference>
<keyword evidence="10" id="KW-1185">Reference proteome</keyword>
<keyword evidence="5 8" id="KW-0378">Hydrolase</keyword>
<evidence type="ECO:0000259" key="7">
    <source>
        <dbReference type="PROSITE" id="PS51160"/>
    </source>
</evidence>
<dbReference type="InterPro" id="IPR017968">
    <property type="entry name" value="Acylphosphatase_CS"/>
</dbReference>
<dbReference type="EMBL" id="CP011312">
    <property type="protein sequence ID" value="AKE41497.1"/>
    <property type="molecule type" value="Genomic_DNA"/>
</dbReference>
<feature type="domain" description="Acylphosphatase-like" evidence="7">
    <location>
        <begin position="3"/>
        <end position="91"/>
    </location>
</feature>
<evidence type="ECO:0000256" key="3">
    <source>
        <dbReference type="ARBA" id="ARBA00015991"/>
    </source>
</evidence>
<dbReference type="EC" id="3.6.1.7" evidence="2 5"/>
<feature type="active site" evidence="5">
    <location>
        <position position="18"/>
    </location>
</feature>
<evidence type="ECO:0000313" key="10">
    <source>
        <dbReference type="Proteomes" id="UP000033457"/>
    </source>
</evidence>